<dbReference type="AlphaFoldDB" id="A0A8J4RBK5"/>
<reference evidence="1" key="1">
    <citation type="submission" date="2020-03" db="EMBL/GenBank/DDBJ databases">
        <title>Castanea mollissima Vanexum genome sequencing.</title>
        <authorList>
            <person name="Staton M."/>
        </authorList>
    </citation>
    <scope>NUCLEOTIDE SEQUENCE</scope>
    <source>
        <tissue evidence="1">Leaf</tissue>
    </source>
</reference>
<dbReference type="EMBL" id="JRKL02000545">
    <property type="protein sequence ID" value="KAF3970341.1"/>
    <property type="molecule type" value="Genomic_DNA"/>
</dbReference>
<organism evidence="1 2">
    <name type="scientific">Castanea mollissima</name>
    <name type="common">Chinese chestnut</name>
    <dbReference type="NCBI Taxonomy" id="60419"/>
    <lineage>
        <taxon>Eukaryota</taxon>
        <taxon>Viridiplantae</taxon>
        <taxon>Streptophyta</taxon>
        <taxon>Embryophyta</taxon>
        <taxon>Tracheophyta</taxon>
        <taxon>Spermatophyta</taxon>
        <taxon>Magnoliopsida</taxon>
        <taxon>eudicotyledons</taxon>
        <taxon>Gunneridae</taxon>
        <taxon>Pentapetalae</taxon>
        <taxon>rosids</taxon>
        <taxon>fabids</taxon>
        <taxon>Fagales</taxon>
        <taxon>Fagaceae</taxon>
        <taxon>Castanea</taxon>
    </lineage>
</organism>
<evidence type="ECO:0000313" key="1">
    <source>
        <dbReference type="EMBL" id="KAF3970341.1"/>
    </source>
</evidence>
<evidence type="ECO:0000313" key="2">
    <source>
        <dbReference type="Proteomes" id="UP000737018"/>
    </source>
</evidence>
<comment type="caution">
    <text evidence="1">The sequence shown here is derived from an EMBL/GenBank/DDBJ whole genome shotgun (WGS) entry which is preliminary data.</text>
</comment>
<accession>A0A8J4RBK5</accession>
<gene>
    <name evidence="1" type="ORF">CMV_005961</name>
</gene>
<sequence>MSLFLSLSLHPHRPSPLAAATARALWLSLSIGRGPLSGRSRLAVRLLTTPTRGSAFANAADRSPFSENGFLA</sequence>
<name>A0A8J4RBK5_9ROSI</name>
<proteinExistence type="predicted"/>
<protein>
    <submittedName>
        <fullName evidence="1">Uncharacterized protein</fullName>
    </submittedName>
</protein>
<dbReference type="Proteomes" id="UP000737018">
    <property type="component" value="Unassembled WGS sequence"/>
</dbReference>
<keyword evidence="2" id="KW-1185">Reference proteome</keyword>